<dbReference type="EMBL" id="SHKM01000001">
    <property type="protein sequence ID" value="RZT90735.1"/>
    <property type="molecule type" value="Genomic_DNA"/>
</dbReference>
<dbReference type="InterPro" id="IPR016568">
    <property type="entry name" value="Sulphur_oxidation_SoxY"/>
</dbReference>
<comment type="caution">
    <text evidence="2">The sequence shown here is derived from an EMBL/GenBank/DDBJ whole genome shotgun (WGS) entry which is preliminary data.</text>
</comment>
<dbReference type="InterPro" id="IPR006311">
    <property type="entry name" value="TAT_signal"/>
</dbReference>
<dbReference type="PROSITE" id="PS51318">
    <property type="entry name" value="TAT"/>
    <property type="match status" value="1"/>
</dbReference>
<name>A0ABY0ITF6_9RHOO</name>
<dbReference type="InterPro" id="IPR038162">
    <property type="entry name" value="SoxY_sf"/>
</dbReference>
<evidence type="ECO:0000313" key="2">
    <source>
        <dbReference type="EMBL" id="RZT90735.1"/>
    </source>
</evidence>
<gene>
    <name evidence="2" type="ORF">EV678_1556</name>
</gene>
<sequence>MDAIRRHLLQSAARGGLAVALLGAGLLRPTRVLAADWNQPAFAATTLGDALKAYGTSPVPDSREVQIIAADVAENGGNVPVEVLVKLPAVQSIALFVEKNPFPLAASIELAPGVLPYLKVPLKLAESTRVKAVVKAGGKTYVATREIGVTIGGCGG</sequence>
<dbReference type="Proteomes" id="UP000292136">
    <property type="component" value="Unassembled WGS sequence"/>
</dbReference>
<feature type="domain" description="Ig-like SoxY" evidence="1">
    <location>
        <begin position="53"/>
        <end position="154"/>
    </location>
</feature>
<dbReference type="Gene3D" id="2.60.40.2470">
    <property type="entry name" value="SoxY domain"/>
    <property type="match status" value="1"/>
</dbReference>
<dbReference type="InterPro" id="IPR032711">
    <property type="entry name" value="SoxY"/>
</dbReference>
<proteinExistence type="predicted"/>
<keyword evidence="3" id="KW-1185">Reference proteome</keyword>
<dbReference type="NCBIfam" id="TIGR04488">
    <property type="entry name" value="SoxY_true_GGCGG"/>
    <property type="match status" value="1"/>
</dbReference>
<dbReference type="RefSeq" id="WP_130459074.1">
    <property type="nucleotide sequence ID" value="NZ_SHKM01000001.1"/>
</dbReference>
<organism evidence="2 3">
    <name type="scientific">Azospira oryzae</name>
    <dbReference type="NCBI Taxonomy" id="146939"/>
    <lineage>
        <taxon>Bacteria</taxon>
        <taxon>Pseudomonadati</taxon>
        <taxon>Pseudomonadota</taxon>
        <taxon>Betaproteobacteria</taxon>
        <taxon>Rhodocyclales</taxon>
        <taxon>Rhodocyclaceae</taxon>
        <taxon>Azospira</taxon>
    </lineage>
</organism>
<protein>
    <submittedName>
        <fullName evidence="2">Thiosulfate-binding protein SoxY</fullName>
    </submittedName>
</protein>
<evidence type="ECO:0000313" key="3">
    <source>
        <dbReference type="Proteomes" id="UP000292136"/>
    </source>
</evidence>
<dbReference type="Pfam" id="PF13501">
    <property type="entry name" value="SoxY"/>
    <property type="match status" value="1"/>
</dbReference>
<evidence type="ECO:0000259" key="1">
    <source>
        <dbReference type="Pfam" id="PF13501"/>
    </source>
</evidence>
<accession>A0ABY0ITF6</accession>
<reference evidence="2 3" key="1">
    <citation type="submission" date="2019-02" db="EMBL/GenBank/DDBJ databases">
        <title>Genomic Encyclopedia of Type Strains, Phase IV (KMG-IV): sequencing the most valuable type-strain genomes for metagenomic binning, comparative biology and taxonomic classification.</title>
        <authorList>
            <person name="Goeker M."/>
        </authorList>
    </citation>
    <scope>NUCLEOTIDE SEQUENCE [LARGE SCALE GENOMIC DNA]</scope>
    <source>
        <strain evidence="2 3">DSM 21223</strain>
    </source>
</reference>
<dbReference type="PIRSF" id="PIRSF010312">
    <property type="entry name" value="Sulphur_oxidation_SoxY"/>
    <property type="match status" value="1"/>
</dbReference>